<dbReference type="EMBL" id="JBFOLJ010000012">
    <property type="protein sequence ID" value="KAL2489794.1"/>
    <property type="molecule type" value="Genomic_DNA"/>
</dbReference>
<keyword evidence="4" id="KW-1185">Reference proteome</keyword>
<dbReference type="InterPro" id="IPR055414">
    <property type="entry name" value="LRR_R13L4/SHOC2-like"/>
</dbReference>
<dbReference type="Pfam" id="PF23598">
    <property type="entry name" value="LRR_14"/>
    <property type="match status" value="1"/>
</dbReference>
<dbReference type="PANTHER" id="PTHR15140:SF6">
    <property type="entry name" value="TUBULIN-SPECIFIC CHAPERONE COFACTOR E-LIKE PROTEIN"/>
    <property type="match status" value="1"/>
</dbReference>
<evidence type="ECO:0000313" key="4">
    <source>
        <dbReference type="Proteomes" id="UP001604277"/>
    </source>
</evidence>
<name>A0ABD1RP24_9LAMI</name>
<organism evidence="3 4">
    <name type="scientific">Forsythia ovata</name>
    <dbReference type="NCBI Taxonomy" id="205694"/>
    <lineage>
        <taxon>Eukaryota</taxon>
        <taxon>Viridiplantae</taxon>
        <taxon>Streptophyta</taxon>
        <taxon>Embryophyta</taxon>
        <taxon>Tracheophyta</taxon>
        <taxon>Spermatophyta</taxon>
        <taxon>Magnoliopsida</taxon>
        <taxon>eudicotyledons</taxon>
        <taxon>Gunneridae</taxon>
        <taxon>Pentapetalae</taxon>
        <taxon>asterids</taxon>
        <taxon>lamiids</taxon>
        <taxon>Lamiales</taxon>
        <taxon>Oleaceae</taxon>
        <taxon>Forsythieae</taxon>
        <taxon>Forsythia</taxon>
    </lineage>
</organism>
<evidence type="ECO:0000313" key="3">
    <source>
        <dbReference type="EMBL" id="KAL2489794.1"/>
    </source>
</evidence>
<evidence type="ECO:0000256" key="1">
    <source>
        <dbReference type="ARBA" id="ARBA00022737"/>
    </source>
</evidence>
<reference evidence="4" key="1">
    <citation type="submission" date="2024-07" db="EMBL/GenBank/DDBJ databases">
        <title>Two chromosome-level genome assemblies of Korean endemic species Abeliophyllum distichum and Forsythia ovata (Oleaceae).</title>
        <authorList>
            <person name="Jang H."/>
        </authorList>
    </citation>
    <scope>NUCLEOTIDE SEQUENCE [LARGE SCALE GENOMIC DNA]</scope>
</reference>
<dbReference type="InterPro" id="IPR032675">
    <property type="entry name" value="LRR_dom_sf"/>
</dbReference>
<protein>
    <submittedName>
        <fullName evidence="3">Disease resistance protein RPM1</fullName>
    </submittedName>
</protein>
<evidence type="ECO:0000259" key="2">
    <source>
        <dbReference type="Pfam" id="PF23598"/>
    </source>
</evidence>
<dbReference type="Gene3D" id="3.80.10.10">
    <property type="entry name" value="Ribonuclease Inhibitor"/>
    <property type="match status" value="1"/>
</dbReference>
<sequence length="306" mass="35192">MSQHDMRHVRSFSAFNIQATLPFDNLLLRFRLLRMLELRNAPIDNVPKTIGVIVVSSISKLKNLQVVNCLKANDNIVRDIGNLTQLRRLELTNVKKEDGTDLCISIENLKSLHHLLLMASSEDEYLQIDQLSSTPLVLRKITLVGRLYRVPQWFNKLRNVIHLHLHWSQLAEDAIPYISELRVLERLTLINAYTHDKKQLSFEAGFSRLEDLYLEKFPKLVEIVISEGVMSSLARLSLHDCIKLKRVPQGIENLMNLKMLNLKNVSAELVESIRGVEGLDRSRARHIPDIRLSYVDGSEIVYENLS</sequence>
<dbReference type="Proteomes" id="UP001604277">
    <property type="component" value="Unassembled WGS sequence"/>
</dbReference>
<dbReference type="PANTHER" id="PTHR15140">
    <property type="entry name" value="TUBULIN-SPECIFIC CHAPERONE E"/>
    <property type="match status" value="1"/>
</dbReference>
<accession>A0ABD1RP24</accession>
<feature type="domain" description="Disease resistance R13L4/SHOC-2-like LRR" evidence="2">
    <location>
        <begin position="57"/>
        <end position="262"/>
    </location>
</feature>
<dbReference type="SUPFAM" id="SSF52058">
    <property type="entry name" value="L domain-like"/>
    <property type="match status" value="1"/>
</dbReference>
<keyword evidence="1" id="KW-0677">Repeat</keyword>
<proteinExistence type="predicted"/>
<gene>
    <name evidence="3" type="ORF">Fot_43086</name>
</gene>
<comment type="caution">
    <text evidence="3">The sequence shown here is derived from an EMBL/GenBank/DDBJ whole genome shotgun (WGS) entry which is preliminary data.</text>
</comment>
<dbReference type="AlphaFoldDB" id="A0ABD1RP24"/>